<dbReference type="Proteomes" id="UP001057375">
    <property type="component" value="Unassembled WGS sequence"/>
</dbReference>
<feature type="region of interest" description="Disordered" evidence="1">
    <location>
        <begin position="405"/>
        <end position="469"/>
    </location>
</feature>
<protein>
    <submittedName>
        <fullName evidence="2">Uncharacterized protein</fullName>
    </submittedName>
</protein>
<evidence type="ECO:0000256" key="1">
    <source>
        <dbReference type="SAM" id="MobiDB-lite"/>
    </source>
</evidence>
<feature type="region of interest" description="Disordered" evidence="1">
    <location>
        <begin position="19"/>
        <end position="47"/>
    </location>
</feature>
<organism evidence="2 3">
    <name type="scientific">Aduncisulcus paluster</name>
    <dbReference type="NCBI Taxonomy" id="2918883"/>
    <lineage>
        <taxon>Eukaryota</taxon>
        <taxon>Metamonada</taxon>
        <taxon>Carpediemonas-like organisms</taxon>
        <taxon>Aduncisulcus</taxon>
    </lineage>
</organism>
<proteinExistence type="predicted"/>
<feature type="region of interest" description="Disordered" evidence="1">
    <location>
        <begin position="255"/>
        <end position="287"/>
    </location>
</feature>
<dbReference type="EMBL" id="BQXS01010956">
    <property type="protein sequence ID" value="GKT35267.1"/>
    <property type="molecule type" value="Genomic_DNA"/>
</dbReference>
<keyword evidence="3" id="KW-1185">Reference proteome</keyword>
<comment type="caution">
    <text evidence="2">The sequence shown here is derived from an EMBL/GenBank/DDBJ whole genome shotgun (WGS) entry which is preliminary data.</text>
</comment>
<sequence length="829" mass="91667">MESPLDDLAFAAKLLKAQSVQEGDSSSQQRESSSVSKSPSSALSSISMISPPKCSHYVEEIHDVPHRVSRGSRPSIILNCDFVKFIRIIEAGTPPPAHLPLVTSQEVLNDRTLLSPEVFEDEISRKFEAQKATLMELTKDQSIDDWPKQTSCCRSKCLSLIPNEQRAAILYILSKITDLTTAREFVRSKIIQLAFVGSDASCTVCYSAIKIIMKCSNDKIRLAVRHKRDFLNSNISDSSPSTSISPPEKYIADFPKSPQKSVQTPPKNCYKPDHIHNSLPTEPPSKVTPQPKFPVLIYNSIAKHLSKKHKQYYLPDGFPISRLYQTVIHDLPLSVSFPYPTFLDFINTYFPYIRSTHTVHTSRGRSILSACTHGDYVPAAPYNSLLLSSKDIPLHYQPWNPVPSSYTEESSHVQSKDELERDKRTLESSKALSITINPGSAPENTTFVTSSLKEEEVESANKPSESETDDIMTETVLTPPAVLGSYEQSHKKFHADLKVPQGPERCQYPVISTPIGINYLMVPRTGLKGSQGQPEYVFLDQRTLPHPQLVTSYVPVMPSVHLGKRRICPFNNMYPREFLLTHQSMMNPLSVIGSGKRQSLTTSSSSALSCPDDKAIKSTGEDIEQSKSDDIMSSVTSSPLDDPSSCVNSWVDSHFVRKQHLFHPHLPTIPSSAAAKSSTNPASCPSASAPSSVGSAIDGAKNMATVQQPCLVMPLFTSLPVPVFSNAHSADIHASQLRVPSFEYARRYRHFQQIRSVLKQNKKKILASAVDKGFGGKGNPRKSIDRFAKSEHNAGKPISCASITSIPHQENQQLVMNSHVLPLDGIPEK</sequence>
<reference evidence="2" key="1">
    <citation type="submission" date="2022-03" db="EMBL/GenBank/DDBJ databases">
        <title>Draft genome sequence of Aduncisulcus paluster, a free-living microaerophilic Fornicata.</title>
        <authorList>
            <person name="Yuyama I."/>
            <person name="Kume K."/>
            <person name="Tamura T."/>
            <person name="Inagaki Y."/>
            <person name="Hashimoto T."/>
        </authorList>
    </citation>
    <scope>NUCLEOTIDE SEQUENCE</scope>
    <source>
        <strain evidence="2">NY0171</strain>
    </source>
</reference>
<feature type="compositionally biased region" description="Basic and acidic residues" evidence="1">
    <location>
        <begin position="409"/>
        <end position="427"/>
    </location>
</feature>
<name>A0ABQ5KS25_9EUKA</name>
<evidence type="ECO:0000313" key="3">
    <source>
        <dbReference type="Proteomes" id="UP001057375"/>
    </source>
</evidence>
<feature type="compositionally biased region" description="Basic and acidic residues" evidence="1">
    <location>
        <begin position="611"/>
        <end position="630"/>
    </location>
</feature>
<gene>
    <name evidence="2" type="ORF">ADUPG1_008459</name>
</gene>
<feature type="compositionally biased region" description="Low complexity" evidence="1">
    <location>
        <begin position="25"/>
        <end position="47"/>
    </location>
</feature>
<feature type="region of interest" description="Disordered" evidence="1">
    <location>
        <begin position="602"/>
        <end position="643"/>
    </location>
</feature>
<accession>A0ABQ5KS25</accession>
<feature type="compositionally biased region" description="Polar residues" evidence="1">
    <location>
        <begin position="631"/>
        <end position="643"/>
    </location>
</feature>
<evidence type="ECO:0000313" key="2">
    <source>
        <dbReference type="EMBL" id="GKT35267.1"/>
    </source>
</evidence>
<feature type="compositionally biased region" description="Polar residues" evidence="1">
    <location>
        <begin position="428"/>
        <end position="451"/>
    </location>
</feature>